<dbReference type="CDD" id="cd01837">
    <property type="entry name" value="SGNH_plant_lipase_like"/>
    <property type="match status" value="1"/>
</dbReference>
<evidence type="ECO:0000256" key="2">
    <source>
        <dbReference type="ARBA" id="ARBA00022729"/>
    </source>
</evidence>
<dbReference type="Proteomes" id="UP000596660">
    <property type="component" value="Unplaced"/>
</dbReference>
<dbReference type="Gene3D" id="3.40.50.1110">
    <property type="entry name" value="SGNH hydrolase"/>
    <property type="match status" value="1"/>
</dbReference>
<accession>A0A803M726</accession>
<protein>
    <submittedName>
        <fullName evidence="5">Uncharacterized protein</fullName>
    </submittedName>
</protein>
<keyword evidence="4" id="KW-0325">Glycoprotein</keyword>
<dbReference type="OMA" id="NDITADY"/>
<dbReference type="Pfam" id="PF00657">
    <property type="entry name" value="Lipase_GDSL"/>
    <property type="match status" value="1"/>
</dbReference>
<comment type="similarity">
    <text evidence="1">Belongs to the 'GDSL' lipolytic enzyme family.</text>
</comment>
<evidence type="ECO:0000313" key="5">
    <source>
        <dbReference type="EnsemblPlants" id="AUR62024249-RA:cds"/>
    </source>
</evidence>
<keyword evidence="6" id="KW-1185">Reference proteome</keyword>
<evidence type="ECO:0000313" key="6">
    <source>
        <dbReference type="Proteomes" id="UP000596660"/>
    </source>
</evidence>
<dbReference type="Gramene" id="AUR62024249-RA">
    <property type="protein sequence ID" value="AUR62024249-RA:cds"/>
    <property type="gene ID" value="AUR62024249"/>
</dbReference>
<evidence type="ECO:0000256" key="4">
    <source>
        <dbReference type="ARBA" id="ARBA00023180"/>
    </source>
</evidence>
<reference evidence="5" key="1">
    <citation type="journal article" date="2017" name="Nature">
        <title>The genome of Chenopodium quinoa.</title>
        <authorList>
            <person name="Jarvis D.E."/>
            <person name="Ho Y.S."/>
            <person name="Lightfoot D.J."/>
            <person name="Schmoeckel S.M."/>
            <person name="Li B."/>
            <person name="Borm T.J.A."/>
            <person name="Ohyanagi H."/>
            <person name="Mineta K."/>
            <person name="Michell C.T."/>
            <person name="Saber N."/>
            <person name="Kharbatia N.M."/>
            <person name="Rupper R.R."/>
            <person name="Sharp A.R."/>
            <person name="Dally N."/>
            <person name="Boughton B.A."/>
            <person name="Woo Y.H."/>
            <person name="Gao G."/>
            <person name="Schijlen E.G.W.M."/>
            <person name="Guo X."/>
            <person name="Momin A.A."/>
            <person name="Negrao S."/>
            <person name="Al-Babili S."/>
            <person name="Gehring C."/>
            <person name="Roessner U."/>
            <person name="Jung C."/>
            <person name="Murphy K."/>
            <person name="Arold S.T."/>
            <person name="Gojobori T."/>
            <person name="van der Linden C.G."/>
            <person name="van Loo E.N."/>
            <person name="Jellen E.N."/>
            <person name="Maughan P.J."/>
            <person name="Tester M."/>
        </authorList>
    </citation>
    <scope>NUCLEOTIDE SEQUENCE [LARGE SCALE GENOMIC DNA]</scope>
    <source>
        <strain evidence="5">cv. PI 614886</strain>
    </source>
</reference>
<dbReference type="KEGG" id="cqi:110712501"/>
<keyword evidence="3" id="KW-0378">Hydrolase</keyword>
<dbReference type="AlphaFoldDB" id="A0A803M726"/>
<proteinExistence type="inferred from homology"/>
<evidence type="ECO:0000256" key="3">
    <source>
        <dbReference type="ARBA" id="ARBA00022801"/>
    </source>
</evidence>
<name>A0A803M726_CHEQI</name>
<dbReference type="InterPro" id="IPR035669">
    <property type="entry name" value="SGNH_plant_lipase-like"/>
</dbReference>
<dbReference type="RefSeq" id="XP_021746657.1">
    <property type="nucleotide sequence ID" value="XM_021890965.1"/>
</dbReference>
<dbReference type="InterPro" id="IPR001087">
    <property type="entry name" value="GDSL"/>
</dbReference>
<keyword evidence="2" id="KW-0732">Signal</keyword>
<organism evidence="5 6">
    <name type="scientific">Chenopodium quinoa</name>
    <name type="common">Quinoa</name>
    <dbReference type="NCBI Taxonomy" id="63459"/>
    <lineage>
        <taxon>Eukaryota</taxon>
        <taxon>Viridiplantae</taxon>
        <taxon>Streptophyta</taxon>
        <taxon>Embryophyta</taxon>
        <taxon>Tracheophyta</taxon>
        <taxon>Spermatophyta</taxon>
        <taxon>Magnoliopsida</taxon>
        <taxon>eudicotyledons</taxon>
        <taxon>Gunneridae</taxon>
        <taxon>Pentapetalae</taxon>
        <taxon>Caryophyllales</taxon>
        <taxon>Chenopodiaceae</taxon>
        <taxon>Chenopodioideae</taxon>
        <taxon>Atripliceae</taxon>
        <taxon>Chenopodium</taxon>
    </lineage>
</organism>
<dbReference type="PANTHER" id="PTHR22835">
    <property type="entry name" value="ZINC FINGER FYVE DOMAIN CONTAINING PROTEIN"/>
    <property type="match status" value="1"/>
</dbReference>
<dbReference type="GO" id="GO:0016788">
    <property type="term" value="F:hydrolase activity, acting on ester bonds"/>
    <property type="evidence" value="ECO:0007669"/>
    <property type="project" value="InterPro"/>
</dbReference>
<sequence>MDNNYFANHATKLILALPLTILLIGVSSKALPRQLFATIRHDDHTLNSSSSSPCNFPAVFNFGDSNSDTGGWSATFGQAEPPHGETFFHAPAGRYSDGRLLIDFIAEGVGIPYLNAYLDSMGSNFSHGANFATAAATIRPQNSTSFSPFSLNVQVYQFHDFRQRLQIICNRGDVFKSLMPKAEYFSEALYTFDIGQNDLTSVYFPDMSIDRVKEKIPDILNQFKAYVKEVYIREGRYFWIHNTGPLGCLTYMLNGQTLNATQMDQTGCAISLNEVAQDFNSGLKKIVAQLRQEMPLAAITYVDIYSIKYDLISHAKKFGFENPFLACCGHGGKNNYDMQKRCGSKIMENGKEVLVGSCKDPLVRISWDGAHYTEAANKWVFDRMVDGSYSDPPISLKMACYKH</sequence>
<gene>
    <name evidence="5" type="primary">LOC110712501</name>
</gene>
<dbReference type="PANTHER" id="PTHR22835:SF588">
    <property type="entry name" value="ALPHA-L-FUCOSIDASE 3"/>
    <property type="match status" value="1"/>
</dbReference>
<dbReference type="EnsemblPlants" id="AUR62024249-RA">
    <property type="protein sequence ID" value="AUR62024249-RA:cds"/>
    <property type="gene ID" value="AUR62024249"/>
</dbReference>
<dbReference type="OrthoDB" id="1600564at2759"/>
<reference evidence="5" key="2">
    <citation type="submission" date="2021-03" db="UniProtKB">
        <authorList>
            <consortium name="EnsemblPlants"/>
        </authorList>
    </citation>
    <scope>IDENTIFICATION</scope>
</reference>
<evidence type="ECO:0000256" key="1">
    <source>
        <dbReference type="ARBA" id="ARBA00008668"/>
    </source>
</evidence>
<dbReference type="GeneID" id="110712501"/>
<dbReference type="InterPro" id="IPR036514">
    <property type="entry name" value="SGNH_hydro_sf"/>
</dbReference>